<dbReference type="AlphaFoldDB" id="A0A382PES0"/>
<accession>A0A382PES0</accession>
<dbReference type="GO" id="GO:0004739">
    <property type="term" value="F:pyruvate dehydrogenase (acetyl-transferring) activity"/>
    <property type="evidence" value="ECO:0007669"/>
    <property type="project" value="TreeGrafter"/>
</dbReference>
<dbReference type="PANTHER" id="PTHR11516">
    <property type="entry name" value="PYRUVATE DEHYDROGENASE E1 COMPONENT, ALPHA SUBUNIT BACTERIAL AND ORGANELLAR"/>
    <property type="match status" value="1"/>
</dbReference>
<comment type="cofactor">
    <cofactor evidence="1">
        <name>thiamine diphosphate</name>
        <dbReference type="ChEBI" id="CHEBI:58937"/>
    </cofactor>
</comment>
<dbReference type="Gene3D" id="3.40.50.970">
    <property type="match status" value="1"/>
</dbReference>
<dbReference type="InterPro" id="IPR029061">
    <property type="entry name" value="THDP-binding"/>
</dbReference>
<dbReference type="GO" id="GO:0006086">
    <property type="term" value="P:pyruvate decarboxylation to acetyl-CoA"/>
    <property type="evidence" value="ECO:0007669"/>
    <property type="project" value="TreeGrafter"/>
</dbReference>
<evidence type="ECO:0000259" key="4">
    <source>
        <dbReference type="Pfam" id="PF00676"/>
    </source>
</evidence>
<evidence type="ECO:0000256" key="3">
    <source>
        <dbReference type="ARBA" id="ARBA00023052"/>
    </source>
</evidence>
<feature type="domain" description="Dehydrogenase E1 component" evidence="4">
    <location>
        <begin position="11"/>
        <end position="265"/>
    </location>
</feature>
<dbReference type="InterPro" id="IPR050642">
    <property type="entry name" value="PDH_E1_Alpha_Subunit"/>
</dbReference>
<dbReference type="CDD" id="cd02000">
    <property type="entry name" value="TPP_E1_PDC_ADC_BCADC"/>
    <property type="match status" value="1"/>
</dbReference>
<evidence type="ECO:0000313" key="5">
    <source>
        <dbReference type="EMBL" id="SVC71903.1"/>
    </source>
</evidence>
<protein>
    <recommendedName>
        <fullName evidence="4">Dehydrogenase E1 component domain-containing protein</fullName>
    </recommendedName>
</protein>
<proteinExistence type="predicted"/>
<dbReference type="Pfam" id="PF00676">
    <property type="entry name" value="E1_dh"/>
    <property type="match status" value="1"/>
</dbReference>
<sequence length="266" mass="29502">MKKNLLLSMYKKMMLIRLFEEKLNSLFLQGKIPGTLHLYNGQEACATGVCENLNDQDWILSTHRPHGHAIAKGVSINSLMAELFAKETGCCGGLGGSMHVGNIQKGSLPAIAIVGANIPIATGVALSFKMQKKKNIVCCFLGDGAINEGAFHEGINMAAIWKLPVIFICENNLYSASTRIENMIGVKEIKGRIKAYGIDSQSIDGMNVIEVYKTIKNYSKLIKEGCGPFFVECKTYRFVGHSRSDTNKYRSKEEEFLWKNKDPIKQ</sequence>
<dbReference type="EMBL" id="UINC01106910">
    <property type="protein sequence ID" value="SVC71903.1"/>
    <property type="molecule type" value="Genomic_DNA"/>
</dbReference>
<organism evidence="5">
    <name type="scientific">marine metagenome</name>
    <dbReference type="NCBI Taxonomy" id="408172"/>
    <lineage>
        <taxon>unclassified sequences</taxon>
        <taxon>metagenomes</taxon>
        <taxon>ecological metagenomes</taxon>
    </lineage>
</organism>
<keyword evidence="3" id="KW-0786">Thiamine pyrophosphate</keyword>
<feature type="non-terminal residue" evidence="5">
    <location>
        <position position="266"/>
    </location>
</feature>
<name>A0A382PES0_9ZZZZ</name>
<gene>
    <name evidence="5" type="ORF">METZ01_LOCUS324757</name>
</gene>
<evidence type="ECO:0000256" key="1">
    <source>
        <dbReference type="ARBA" id="ARBA00001964"/>
    </source>
</evidence>
<dbReference type="PANTHER" id="PTHR11516:SF60">
    <property type="entry name" value="PYRUVATE DEHYDROGENASE E1 COMPONENT SUBUNIT ALPHA"/>
    <property type="match status" value="1"/>
</dbReference>
<reference evidence="5" key="1">
    <citation type="submission" date="2018-05" db="EMBL/GenBank/DDBJ databases">
        <authorList>
            <person name="Lanie J.A."/>
            <person name="Ng W.-L."/>
            <person name="Kazmierczak K.M."/>
            <person name="Andrzejewski T.M."/>
            <person name="Davidsen T.M."/>
            <person name="Wayne K.J."/>
            <person name="Tettelin H."/>
            <person name="Glass J.I."/>
            <person name="Rusch D."/>
            <person name="Podicherti R."/>
            <person name="Tsui H.-C.T."/>
            <person name="Winkler M.E."/>
        </authorList>
    </citation>
    <scope>NUCLEOTIDE SEQUENCE</scope>
</reference>
<dbReference type="SUPFAM" id="SSF52518">
    <property type="entry name" value="Thiamin diphosphate-binding fold (THDP-binding)"/>
    <property type="match status" value="1"/>
</dbReference>
<evidence type="ECO:0000256" key="2">
    <source>
        <dbReference type="ARBA" id="ARBA00023002"/>
    </source>
</evidence>
<keyword evidence="2" id="KW-0560">Oxidoreductase</keyword>
<dbReference type="InterPro" id="IPR001017">
    <property type="entry name" value="DH_E1"/>
</dbReference>